<reference evidence="6" key="2">
    <citation type="submission" date="2020-09" db="EMBL/GenBank/DDBJ databases">
        <authorList>
            <person name="Sun Q."/>
            <person name="Zhou Y."/>
        </authorList>
    </citation>
    <scope>NUCLEOTIDE SEQUENCE</scope>
    <source>
        <strain evidence="6">CGMCC 1.12997</strain>
    </source>
</reference>
<dbReference type="Pfam" id="PF09339">
    <property type="entry name" value="HTH_IclR"/>
    <property type="match status" value="1"/>
</dbReference>
<sequence length="280" mass="31525">MSKVSSTESQASKKAVRRRIPKWALQNADDAQGDEVYYLRSIGRALDVLDCFDGQTPLSLKEISARMRLPESSLFRVLRTLERHEYLRQDRDGTYQLSPRLIFGWLVRAADHVREVARPQMESLVNAFNETASLAFLFDDRIHVLDCLESFHEIRMTNKIGRVLPPHCSALGKAITAFQDRPLADRMLEVYGLTPRTEHTITDRQRLFAEFSVIRESGVACDREESIRGGICFAAAVKSTSKPVVTAISVSTPSNRMDAKREREIEAAVLQAATSIAESL</sequence>
<comment type="caution">
    <text evidence="6">The sequence shown here is derived from an EMBL/GenBank/DDBJ whole genome shotgun (WGS) entry which is preliminary data.</text>
</comment>
<dbReference type="PROSITE" id="PS51077">
    <property type="entry name" value="HTH_ICLR"/>
    <property type="match status" value="1"/>
</dbReference>
<evidence type="ECO:0000256" key="1">
    <source>
        <dbReference type="ARBA" id="ARBA00023015"/>
    </source>
</evidence>
<dbReference type="InterPro" id="IPR050707">
    <property type="entry name" value="HTH_MetabolicPath_Reg"/>
</dbReference>
<evidence type="ECO:0000256" key="2">
    <source>
        <dbReference type="ARBA" id="ARBA00023125"/>
    </source>
</evidence>
<keyword evidence="7" id="KW-1185">Reference proteome</keyword>
<accession>A0A917HMV7</accession>
<dbReference type="Gene3D" id="3.30.450.40">
    <property type="match status" value="1"/>
</dbReference>
<dbReference type="GO" id="GO:0003700">
    <property type="term" value="F:DNA-binding transcription factor activity"/>
    <property type="evidence" value="ECO:0007669"/>
    <property type="project" value="TreeGrafter"/>
</dbReference>
<name>A0A917HMV7_9BACT</name>
<keyword evidence="3" id="KW-0804">Transcription</keyword>
<dbReference type="InterPro" id="IPR036388">
    <property type="entry name" value="WH-like_DNA-bd_sf"/>
</dbReference>
<evidence type="ECO:0000259" key="5">
    <source>
        <dbReference type="PROSITE" id="PS51078"/>
    </source>
</evidence>
<dbReference type="SUPFAM" id="SSF55781">
    <property type="entry name" value="GAF domain-like"/>
    <property type="match status" value="1"/>
</dbReference>
<feature type="domain" description="HTH iclR-type" evidence="4">
    <location>
        <begin position="39"/>
        <end position="99"/>
    </location>
</feature>
<reference evidence="6" key="1">
    <citation type="journal article" date="2014" name="Int. J. Syst. Evol. Microbiol.">
        <title>Complete genome sequence of Corynebacterium casei LMG S-19264T (=DSM 44701T), isolated from a smear-ripened cheese.</title>
        <authorList>
            <consortium name="US DOE Joint Genome Institute (JGI-PGF)"/>
            <person name="Walter F."/>
            <person name="Albersmeier A."/>
            <person name="Kalinowski J."/>
            <person name="Ruckert C."/>
        </authorList>
    </citation>
    <scope>NUCLEOTIDE SEQUENCE</scope>
    <source>
        <strain evidence="6">CGMCC 1.12997</strain>
    </source>
</reference>
<evidence type="ECO:0000259" key="4">
    <source>
        <dbReference type="PROSITE" id="PS51077"/>
    </source>
</evidence>
<dbReference type="AlphaFoldDB" id="A0A917HMV7"/>
<dbReference type="Proteomes" id="UP000647241">
    <property type="component" value="Unassembled WGS sequence"/>
</dbReference>
<keyword evidence="1" id="KW-0805">Transcription regulation</keyword>
<dbReference type="InterPro" id="IPR029016">
    <property type="entry name" value="GAF-like_dom_sf"/>
</dbReference>
<protein>
    <submittedName>
        <fullName evidence="6">IclR family transcriptional regulator</fullName>
    </submittedName>
</protein>
<evidence type="ECO:0000256" key="3">
    <source>
        <dbReference type="ARBA" id="ARBA00023163"/>
    </source>
</evidence>
<keyword evidence="2" id="KW-0238">DNA-binding</keyword>
<dbReference type="InterPro" id="IPR005471">
    <property type="entry name" value="Tscrpt_reg_IclR_N"/>
</dbReference>
<dbReference type="Pfam" id="PF01614">
    <property type="entry name" value="IclR_C"/>
    <property type="match status" value="1"/>
</dbReference>
<evidence type="ECO:0000313" key="7">
    <source>
        <dbReference type="Proteomes" id="UP000647241"/>
    </source>
</evidence>
<dbReference type="SMART" id="SM00346">
    <property type="entry name" value="HTH_ICLR"/>
    <property type="match status" value="1"/>
</dbReference>
<dbReference type="SUPFAM" id="SSF46785">
    <property type="entry name" value="Winged helix' DNA-binding domain"/>
    <property type="match status" value="1"/>
</dbReference>
<dbReference type="EMBL" id="BMGT01000003">
    <property type="protein sequence ID" value="GGG84334.1"/>
    <property type="molecule type" value="Genomic_DNA"/>
</dbReference>
<dbReference type="InterPro" id="IPR036390">
    <property type="entry name" value="WH_DNA-bd_sf"/>
</dbReference>
<organism evidence="6 7">
    <name type="scientific">Edaphobacter dinghuensis</name>
    <dbReference type="NCBI Taxonomy" id="1560005"/>
    <lineage>
        <taxon>Bacteria</taxon>
        <taxon>Pseudomonadati</taxon>
        <taxon>Acidobacteriota</taxon>
        <taxon>Terriglobia</taxon>
        <taxon>Terriglobales</taxon>
        <taxon>Acidobacteriaceae</taxon>
        <taxon>Edaphobacter</taxon>
    </lineage>
</organism>
<dbReference type="GO" id="GO:0045892">
    <property type="term" value="P:negative regulation of DNA-templated transcription"/>
    <property type="evidence" value="ECO:0007669"/>
    <property type="project" value="TreeGrafter"/>
</dbReference>
<dbReference type="Gene3D" id="1.10.10.10">
    <property type="entry name" value="Winged helix-like DNA-binding domain superfamily/Winged helix DNA-binding domain"/>
    <property type="match status" value="1"/>
</dbReference>
<evidence type="ECO:0000313" key="6">
    <source>
        <dbReference type="EMBL" id="GGG84334.1"/>
    </source>
</evidence>
<dbReference type="PANTHER" id="PTHR30136:SF24">
    <property type="entry name" value="HTH-TYPE TRANSCRIPTIONAL REPRESSOR ALLR"/>
    <property type="match status" value="1"/>
</dbReference>
<dbReference type="InterPro" id="IPR014757">
    <property type="entry name" value="Tscrpt_reg_IclR_C"/>
</dbReference>
<dbReference type="PROSITE" id="PS51078">
    <property type="entry name" value="ICLR_ED"/>
    <property type="match status" value="1"/>
</dbReference>
<proteinExistence type="predicted"/>
<feature type="domain" description="IclR-ED" evidence="5">
    <location>
        <begin position="99"/>
        <end position="280"/>
    </location>
</feature>
<gene>
    <name evidence="6" type="ORF">GCM10011585_30150</name>
</gene>
<dbReference type="RefSeq" id="WP_188554995.1">
    <property type="nucleotide sequence ID" value="NZ_BMGT01000003.1"/>
</dbReference>
<dbReference type="PANTHER" id="PTHR30136">
    <property type="entry name" value="HELIX-TURN-HELIX TRANSCRIPTIONAL REGULATOR, ICLR FAMILY"/>
    <property type="match status" value="1"/>
</dbReference>
<dbReference type="GO" id="GO:0003677">
    <property type="term" value="F:DNA binding"/>
    <property type="evidence" value="ECO:0007669"/>
    <property type="project" value="UniProtKB-KW"/>
</dbReference>